<keyword evidence="2" id="KW-0175">Coiled coil</keyword>
<name>A0ABU8V3D0_9NEIS</name>
<keyword evidence="6" id="KW-1185">Reference proteome</keyword>
<dbReference type="PANTHER" id="PTHR37813">
    <property type="entry name" value="FELS-2 PROPHAGE PROTEIN"/>
    <property type="match status" value="1"/>
</dbReference>
<keyword evidence="1" id="KW-1188">Viral release from host cell</keyword>
<dbReference type="PANTHER" id="PTHR37813:SF1">
    <property type="entry name" value="FELS-2 PROPHAGE PROTEIN"/>
    <property type="match status" value="1"/>
</dbReference>
<organism evidence="5 6">
    <name type="scientific">Chromobacterium amazonense</name>
    <dbReference type="NCBI Taxonomy" id="1382803"/>
    <lineage>
        <taxon>Bacteria</taxon>
        <taxon>Pseudomonadati</taxon>
        <taxon>Pseudomonadota</taxon>
        <taxon>Betaproteobacteria</taxon>
        <taxon>Neisseriales</taxon>
        <taxon>Chromobacteriaceae</taxon>
        <taxon>Chromobacterium</taxon>
    </lineage>
</organism>
<feature type="domain" description="Phage tail tape measure protein" evidence="4">
    <location>
        <begin position="245"/>
        <end position="446"/>
    </location>
</feature>
<evidence type="ECO:0000256" key="3">
    <source>
        <dbReference type="SAM" id="Phobius"/>
    </source>
</evidence>
<keyword evidence="3" id="KW-1133">Transmembrane helix</keyword>
<dbReference type="NCBIfam" id="TIGR01760">
    <property type="entry name" value="tape_meas_TP901"/>
    <property type="match status" value="1"/>
</dbReference>
<sequence length="1053" mass="110508">MNSKLKIEVLLAAVDKLTRPLKQAMASNQALARAVKESRDQLKQFQAAQNSIDAFRKLTKESKDTGQALAGARQRLEAVRQQMAQAGGASIKLSREYAAAERAVDKLSIAHRKRLDAARAASAALQKEGIDTRQLSATETTLAARIQETNRALEARQSKLDAVARRQRLLNEAQQRYSHQLEVRDKIAGGGAATVATGAAIGAPVFKMVGDFSQFENAMLGVARQVDGARDDNGKLTATYYEMGDAIKAMATQIPMATTEIAALVEGGARMGVKGKEDLLEFARVAALAATAFDLPADQLSEDMGKIANVYKVPIKNISELGDVINYLDDNAQSKGADIINVMQRIAGNVGSMDYKQAAALGSTFLSLGASAEVAATASKAMVRELQIAAKQPKRFQRGLKELGLNAKQIEAQMAHDTTGAILKVLEAVNKLPKVKQMGVMVDLFGKEYGDDAAKLADNLGEYRKQLALVNDAKAKGSMQREGDASKDTLTAQWQLTKNRLFNQSSEMGKALRQPLMDIMKSAANVLERISAWTKANPALSATLVKIAAAVSVMLAVVGTLGLAIAAVLGPIALARLSLSTLGIRAGGVVEKLVDLRKAGAGAGQSLSGKLSAGAAAAKRAGQSLAATWAASSPREPLKRLWEWSKGLKTTLPAAMRAAGARSVKLAHAMGAGLVDKFKSGKLAVYQYAAALWRAVAAQLALARASAGAKLGAVTQYVKTRSVKGVAWDGVKGGGRLLKGGVVGAASGAASAIMGIGQALMFVGRLAMANPIGLAIGLAALLVIKYWEPIKAWFSGFWEGLKEGLAPLGAIFDQAFAAIGPALEPLRPVWDWLVGAFKSAWEWVSKLLGPVDASKQSLDAAANSGKGFGKWLANLIVIGAELAAKFITVGLDIMSGIVSGIKKGIVWVKDAILGVGDMLPEWLRKKLDIHSPSRVFATIGGHTMAGLEQGIDKGQAGPLASMREAAKRLTAAGAGIAIATAPAMAGQLDHRPPLRASAPAAVAAPTINITVNAAPGMNEQQLAALVQRQVAQALAQAASQQAAARRSILGDFD</sequence>
<evidence type="ECO:0000313" key="5">
    <source>
        <dbReference type="EMBL" id="MEJ8675352.1"/>
    </source>
</evidence>
<reference evidence="5 6" key="1">
    <citation type="submission" date="2023-12" db="EMBL/GenBank/DDBJ databases">
        <title>Evaluation and characterization of a potential secondary metabolite violacein from indigenous Chromobacterium amazonense SAM215.</title>
        <authorList>
            <person name="Tarafdar M.R."/>
            <person name="Abedin S.M."/>
            <person name="Atiqua A."/>
            <person name="Saha A."/>
            <person name="Khan S.N."/>
        </authorList>
    </citation>
    <scope>NUCLEOTIDE SEQUENCE [LARGE SCALE GENOMIC DNA]</scope>
    <source>
        <strain evidence="5 6">SAM215</strain>
    </source>
</reference>
<feature type="coiled-coil region" evidence="2">
    <location>
        <begin position="21"/>
        <end position="48"/>
    </location>
</feature>
<keyword evidence="3" id="KW-0812">Transmembrane</keyword>
<dbReference type="InterPro" id="IPR010090">
    <property type="entry name" value="Phage_tape_meas"/>
</dbReference>
<evidence type="ECO:0000256" key="2">
    <source>
        <dbReference type="SAM" id="Coils"/>
    </source>
</evidence>
<proteinExistence type="predicted"/>
<dbReference type="Proteomes" id="UP001224516">
    <property type="component" value="Unassembled WGS sequence"/>
</dbReference>
<protein>
    <submittedName>
        <fullName evidence="5">Phage tail tape measure protein</fullName>
    </submittedName>
</protein>
<keyword evidence="3" id="KW-0472">Membrane</keyword>
<evidence type="ECO:0000313" key="6">
    <source>
        <dbReference type="Proteomes" id="UP001224516"/>
    </source>
</evidence>
<evidence type="ECO:0000259" key="4">
    <source>
        <dbReference type="Pfam" id="PF10145"/>
    </source>
</evidence>
<feature type="transmembrane region" description="Helical" evidence="3">
    <location>
        <begin position="768"/>
        <end position="787"/>
    </location>
</feature>
<accession>A0ABU8V3D0</accession>
<gene>
    <name evidence="5" type="ORF">QCL97_011505</name>
</gene>
<feature type="transmembrane region" description="Helical" evidence="3">
    <location>
        <begin position="547"/>
        <end position="575"/>
    </location>
</feature>
<evidence type="ECO:0000256" key="1">
    <source>
        <dbReference type="ARBA" id="ARBA00022612"/>
    </source>
</evidence>
<dbReference type="RefSeq" id="WP_340224595.1">
    <property type="nucleotide sequence ID" value="NZ_JAVFJF020000021.1"/>
</dbReference>
<comment type="caution">
    <text evidence="5">The sequence shown here is derived from an EMBL/GenBank/DDBJ whole genome shotgun (WGS) entry which is preliminary data.</text>
</comment>
<dbReference type="EMBL" id="JAVFJF020000021">
    <property type="protein sequence ID" value="MEJ8675352.1"/>
    <property type="molecule type" value="Genomic_DNA"/>
</dbReference>
<dbReference type="Pfam" id="PF10145">
    <property type="entry name" value="PhageMin_Tail"/>
    <property type="match status" value="1"/>
</dbReference>